<evidence type="ECO:0000259" key="6">
    <source>
        <dbReference type="Pfam" id="PF02826"/>
    </source>
</evidence>
<dbReference type="InterPro" id="IPR006140">
    <property type="entry name" value="D-isomer_DH_NAD-bd"/>
</dbReference>
<dbReference type="OrthoDB" id="9805416at2"/>
<dbReference type="SUPFAM" id="SSF51735">
    <property type="entry name" value="NAD(P)-binding Rossmann-fold domains"/>
    <property type="match status" value="1"/>
</dbReference>
<proteinExistence type="inferred from homology"/>
<dbReference type="AlphaFoldDB" id="A0A1I6D618"/>
<keyword evidence="3" id="KW-0520">NAD</keyword>
<dbReference type="PANTHER" id="PTHR42789:SF1">
    <property type="entry name" value="D-ISOMER SPECIFIC 2-HYDROXYACID DEHYDROGENASE FAMILY PROTEIN (AFU_ORTHOLOGUE AFUA_6G10090)"/>
    <property type="match status" value="1"/>
</dbReference>
<evidence type="ECO:0000313" key="8">
    <source>
        <dbReference type="Proteomes" id="UP000199584"/>
    </source>
</evidence>
<sequence>MTKKVLLTEAIHEEGMNIIREAAELEIAADPGEETVIKAIADADALIVRSSKVTSAIIEAGKKLKVIGRHGMGLDNIDLKAADQYGVAVVNTPDANVLSVAEHVLATMLYLCKRLKEVDNALRTGEFDRPGSLPGLVTKLGYTTQELYGKTLGLVGVGKIARRIAEICTKGFDMQVCGYDAYLAPDVIQQAGVEPCGSLEEVFEKADFISVHVPLTPGTRGLIGKKQLDLMKPTAFLINSARGGVVNEDDLYQALKEKSIAGAAVDVFAQEPPGKNHPLFTLDNVVVTPHIAAMTDGALVRMARDVAEGVVSVLRGERPKYLVNPRIWKI</sequence>
<dbReference type="Proteomes" id="UP000199584">
    <property type="component" value="Unassembled WGS sequence"/>
</dbReference>
<protein>
    <submittedName>
        <fullName evidence="7">D-3-phosphoglycerate dehydrogenase</fullName>
    </submittedName>
</protein>
<dbReference type="RefSeq" id="WP_092482325.1">
    <property type="nucleotide sequence ID" value="NZ_FOYM01000006.1"/>
</dbReference>
<dbReference type="PROSITE" id="PS00670">
    <property type="entry name" value="D_2_HYDROXYACID_DH_2"/>
    <property type="match status" value="1"/>
</dbReference>
<dbReference type="PROSITE" id="PS00671">
    <property type="entry name" value="D_2_HYDROXYACID_DH_3"/>
    <property type="match status" value="1"/>
</dbReference>
<dbReference type="InterPro" id="IPR036291">
    <property type="entry name" value="NAD(P)-bd_dom_sf"/>
</dbReference>
<dbReference type="Gene3D" id="3.40.50.720">
    <property type="entry name" value="NAD(P)-binding Rossmann-like Domain"/>
    <property type="match status" value="2"/>
</dbReference>
<dbReference type="Pfam" id="PF02826">
    <property type="entry name" value="2-Hacid_dh_C"/>
    <property type="match status" value="1"/>
</dbReference>
<comment type="similarity">
    <text evidence="1 4">Belongs to the D-isomer specific 2-hydroxyacid dehydrogenase family.</text>
</comment>
<feature type="domain" description="D-isomer specific 2-hydroxyacid dehydrogenase catalytic" evidence="5">
    <location>
        <begin position="5"/>
        <end position="324"/>
    </location>
</feature>
<feature type="domain" description="D-isomer specific 2-hydroxyacid dehydrogenase NAD-binding" evidence="6">
    <location>
        <begin position="105"/>
        <end position="292"/>
    </location>
</feature>
<evidence type="ECO:0000256" key="2">
    <source>
        <dbReference type="ARBA" id="ARBA00023002"/>
    </source>
</evidence>
<dbReference type="GO" id="GO:0016616">
    <property type="term" value="F:oxidoreductase activity, acting on the CH-OH group of donors, NAD or NADP as acceptor"/>
    <property type="evidence" value="ECO:0007669"/>
    <property type="project" value="InterPro"/>
</dbReference>
<evidence type="ECO:0000256" key="3">
    <source>
        <dbReference type="ARBA" id="ARBA00023027"/>
    </source>
</evidence>
<dbReference type="CDD" id="cd12173">
    <property type="entry name" value="PGDH_4"/>
    <property type="match status" value="1"/>
</dbReference>
<dbReference type="GO" id="GO:0051287">
    <property type="term" value="F:NAD binding"/>
    <property type="evidence" value="ECO:0007669"/>
    <property type="project" value="InterPro"/>
</dbReference>
<dbReference type="InterPro" id="IPR029753">
    <property type="entry name" value="D-isomer_DH_CS"/>
</dbReference>
<gene>
    <name evidence="7" type="ORF">SAMN05660706_1066</name>
</gene>
<dbReference type="PANTHER" id="PTHR42789">
    <property type="entry name" value="D-ISOMER SPECIFIC 2-HYDROXYACID DEHYDROGENASE FAMILY PROTEIN (AFU_ORTHOLOGUE AFUA_6G10090)"/>
    <property type="match status" value="1"/>
</dbReference>
<evidence type="ECO:0000259" key="5">
    <source>
        <dbReference type="Pfam" id="PF00389"/>
    </source>
</evidence>
<dbReference type="InterPro" id="IPR006139">
    <property type="entry name" value="D-isomer_2_OHA_DH_cat_dom"/>
</dbReference>
<accession>A0A1I6D618</accession>
<evidence type="ECO:0000256" key="1">
    <source>
        <dbReference type="ARBA" id="ARBA00005854"/>
    </source>
</evidence>
<keyword evidence="2 4" id="KW-0560">Oxidoreductase</keyword>
<dbReference type="SUPFAM" id="SSF52283">
    <property type="entry name" value="Formate/glycerate dehydrogenase catalytic domain-like"/>
    <property type="match status" value="1"/>
</dbReference>
<keyword evidence="8" id="KW-1185">Reference proteome</keyword>
<dbReference type="InterPro" id="IPR050857">
    <property type="entry name" value="D-2-hydroxyacid_DH"/>
</dbReference>
<dbReference type="FunFam" id="3.40.50.720:FF:000203">
    <property type="entry name" value="D-3-phosphoglycerate dehydrogenase (SerA)"/>
    <property type="match status" value="1"/>
</dbReference>
<name>A0A1I6D618_9FIRM</name>
<reference evidence="8" key="1">
    <citation type="submission" date="2016-10" db="EMBL/GenBank/DDBJ databases">
        <authorList>
            <person name="Varghese N."/>
            <person name="Submissions S."/>
        </authorList>
    </citation>
    <scope>NUCLEOTIDE SEQUENCE [LARGE SCALE GENOMIC DNA]</scope>
    <source>
        <strain evidence="8">DSM 3669</strain>
    </source>
</reference>
<dbReference type="Pfam" id="PF00389">
    <property type="entry name" value="2-Hacid_dh"/>
    <property type="match status" value="1"/>
</dbReference>
<evidence type="ECO:0000256" key="4">
    <source>
        <dbReference type="RuleBase" id="RU003719"/>
    </source>
</evidence>
<dbReference type="STRING" id="39060.SAMN05660706_1066"/>
<organism evidence="7 8">
    <name type="scientific">Desulfoscipio geothermicus DSM 3669</name>
    <dbReference type="NCBI Taxonomy" id="1121426"/>
    <lineage>
        <taxon>Bacteria</taxon>
        <taxon>Bacillati</taxon>
        <taxon>Bacillota</taxon>
        <taxon>Clostridia</taxon>
        <taxon>Eubacteriales</taxon>
        <taxon>Desulfallaceae</taxon>
        <taxon>Desulfoscipio</taxon>
    </lineage>
</organism>
<dbReference type="EMBL" id="FOYM01000006">
    <property type="protein sequence ID" value="SFR00843.1"/>
    <property type="molecule type" value="Genomic_DNA"/>
</dbReference>
<evidence type="ECO:0000313" key="7">
    <source>
        <dbReference type="EMBL" id="SFR00843.1"/>
    </source>
</evidence>